<keyword evidence="1 15" id="KW-1163">Viral penetration into host nucleus</keyword>
<keyword evidence="4 15" id="KW-1048">Host nucleus</keyword>
<feature type="disulfide bond" evidence="15">
    <location>
        <begin position="18"/>
        <end position="24"/>
    </location>
</feature>
<organism evidence="16">
    <name type="scientific">Bovine papillomavirus</name>
    <dbReference type="NCBI Taxonomy" id="10571"/>
    <lineage>
        <taxon>Viruses</taxon>
        <taxon>Monodnaviria</taxon>
        <taxon>Shotokuvirae</taxon>
        <taxon>Cossaviricota</taxon>
        <taxon>Papovaviricetes</taxon>
        <taxon>Zurhausenvirales</taxon>
        <taxon>Papillomaviridae</taxon>
    </lineage>
</organism>
<dbReference type="GO" id="GO:0042025">
    <property type="term" value="C:host cell nucleus"/>
    <property type="evidence" value="ECO:0007669"/>
    <property type="project" value="UniProtKB-SubCell"/>
</dbReference>
<evidence type="ECO:0000256" key="5">
    <source>
        <dbReference type="ARBA" id="ARBA00022581"/>
    </source>
</evidence>
<dbReference type="Pfam" id="PF00513">
    <property type="entry name" value="Late_protein_L2"/>
    <property type="match status" value="1"/>
</dbReference>
<evidence type="ECO:0000256" key="3">
    <source>
        <dbReference type="ARBA" id="ARBA00022561"/>
    </source>
</evidence>
<comment type="subcellular location">
    <subcellularLocation>
        <location evidence="15">Virion</location>
    </subcellularLocation>
    <subcellularLocation>
        <location evidence="15">Host nucleus</location>
    </subcellularLocation>
</comment>
<keyword evidence="2 15" id="KW-0597">Phosphoprotein</keyword>
<dbReference type="GO" id="GO:0046718">
    <property type="term" value="P:symbiont entry into host cell"/>
    <property type="evidence" value="ECO:0007669"/>
    <property type="project" value="UniProtKB-KW"/>
</dbReference>
<evidence type="ECO:0000256" key="8">
    <source>
        <dbReference type="ARBA" id="ARBA00022921"/>
    </source>
</evidence>
<dbReference type="GO" id="GO:0075732">
    <property type="term" value="P:viral penetration into host nucleus"/>
    <property type="evidence" value="ECO:0007669"/>
    <property type="project" value="UniProtKB-KW"/>
</dbReference>
<comment type="subunit">
    <text evidence="15">Interacts with major capsid protein L1. Interacts with E2; this interaction inhibits E2 transcriptional activity but not the DNA replication function E2. Interacts with host HSPA8; this interaction is required for L2 nuclear translocation. Interacts with host importins KPNB2 and KPNB3. Forms a complex with importin alpha2-beta1 heterodimers via interaction with the importin alpha2 adapter. Interacts with host DYNLT1; this interaction is essential for virus intracellular transport during entry. Interacts (via C-terminus) with host retromer subunits VPS35 AND VPS29.</text>
</comment>
<dbReference type="GO" id="GO:0075521">
    <property type="term" value="P:microtubule-dependent intracellular transport of viral material towards nucleus"/>
    <property type="evidence" value="ECO:0007669"/>
    <property type="project" value="UniProtKB-UniRule"/>
</dbReference>
<evidence type="ECO:0000256" key="13">
    <source>
        <dbReference type="ARBA" id="ARBA00023157"/>
    </source>
</evidence>
<dbReference type="HAMAP" id="MF_04003">
    <property type="entry name" value="PPV_L2"/>
    <property type="match status" value="1"/>
</dbReference>
<dbReference type="InterPro" id="IPR000784">
    <property type="entry name" value="Late_L2"/>
</dbReference>
<keyword evidence="5 15" id="KW-0945">Host-virus interaction</keyword>
<comment type="caution">
    <text evidence="15">Lacks conserved residue(s) required for the propagation of feature annotation.</text>
</comment>
<keyword evidence="10" id="KW-1039">Host endosome</keyword>
<name>A0A2Z4LI87_9PAPI</name>
<evidence type="ECO:0000256" key="1">
    <source>
        <dbReference type="ARBA" id="ARBA00022524"/>
    </source>
</evidence>
<evidence type="ECO:0000256" key="15">
    <source>
        <dbReference type="HAMAP-Rule" id="MF_04003"/>
    </source>
</evidence>
<evidence type="ECO:0000256" key="2">
    <source>
        <dbReference type="ARBA" id="ARBA00022553"/>
    </source>
</evidence>
<evidence type="ECO:0000256" key="9">
    <source>
        <dbReference type="ARBA" id="ARBA00022952"/>
    </source>
</evidence>
<evidence type="ECO:0000256" key="6">
    <source>
        <dbReference type="ARBA" id="ARBA00022812"/>
    </source>
</evidence>
<reference evidence="16" key="1">
    <citation type="submission" date="2018-06" db="EMBL/GenBank/DDBJ databases">
        <title>The genital tract virome in dairy cattle.</title>
        <authorList>
            <person name="Ling Y."/>
            <person name="Liu Z."/>
            <person name="Zhang W."/>
        </authorList>
    </citation>
    <scope>NUCLEOTIDE SEQUENCE</scope>
    <source>
        <strain evidence="16">Ujs-21015</strain>
    </source>
</reference>
<keyword evidence="9 15" id="KW-1177">Microtubular inwards viral transport</keyword>
<evidence type="ECO:0000256" key="14">
    <source>
        <dbReference type="ARBA" id="ARBA00023296"/>
    </source>
</evidence>
<evidence type="ECO:0000256" key="10">
    <source>
        <dbReference type="ARBA" id="ARBA00023046"/>
    </source>
</evidence>
<comment type="function">
    <text evidence="15">Minor protein of the capsid that localizes along the inner surface of the virion, within the central cavities beneath the L1 pentamers. Plays a role in capsid stabilization through interaction with the major capsid protein L1. Once the virion enters the host cell, L2 escorts the genomic DNA into the nucleus by promoting escape from the endosomal compartments and traffic through the host Golgi network. Mechanistically, the C-terminus of L2 possesses a cell-penetrating peptide that protudes from the host endosome, interacts with host cytoplasmic retromer cargo and thereby mediates the capsid delivery to the host trans-Golgi network. Plays a role through its interaction with host dynein in the intracellular microtubule-dependent transport of viral capsid toward the nucleus. Mediates the viral genome import into the nucleus through binding to host importins. Once within the nucleus, L2 localizes viral genomes to host PML bodies in order to activate early gene expression for establishment of infection. Later on, promotes late gene expression by interacting with the viral E2 protein and by inhibiting its transcriptional activation functions. During virion assembly, encapsidates the genome by direct interaction with the viral DNA.</text>
</comment>
<evidence type="ECO:0000256" key="7">
    <source>
        <dbReference type="ARBA" id="ARBA00022844"/>
    </source>
</evidence>
<comment type="PTM">
    <text evidence="15">Highly phosphorylated.</text>
</comment>
<dbReference type="GO" id="GO:0005198">
    <property type="term" value="F:structural molecule activity"/>
    <property type="evidence" value="ECO:0007669"/>
    <property type="project" value="UniProtKB-UniRule"/>
</dbReference>
<evidence type="ECO:0000313" key="16">
    <source>
        <dbReference type="EMBL" id="AWX36188.1"/>
    </source>
</evidence>
<keyword evidence="13 15" id="KW-1015">Disulfide bond</keyword>
<dbReference type="EMBL" id="MH512005">
    <property type="protein sequence ID" value="AWX36188.1"/>
    <property type="molecule type" value="Genomic_DNA"/>
</dbReference>
<keyword evidence="11 15" id="KW-1176">Cytoplasmic inwards viral transport</keyword>
<keyword evidence="8 15" id="KW-0426">Late protein</keyword>
<keyword evidence="6" id="KW-1040">Host Golgi apparatus</keyword>
<dbReference type="GO" id="GO:0043657">
    <property type="term" value="C:host cell"/>
    <property type="evidence" value="ECO:0007669"/>
    <property type="project" value="GOC"/>
</dbReference>
<proteinExistence type="inferred from homology"/>
<dbReference type="GO" id="GO:0003677">
    <property type="term" value="F:DNA binding"/>
    <property type="evidence" value="ECO:0007669"/>
    <property type="project" value="UniProtKB-UniRule"/>
</dbReference>
<dbReference type="GO" id="GO:0019028">
    <property type="term" value="C:viral capsid"/>
    <property type="evidence" value="ECO:0007669"/>
    <property type="project" value="UniProtKB-UniRule"/>
</dbReference>
<keyword evidence="3 15" id="KW-0167">Capsid protein</keyword>
<accession>A0A2Z4LI87</accession>
<protein>
    <recommendedName>
        <fullName evidence="15">Minor capsid protein L2</fullName>
    </recommendedName>
</protein>
<keyword evidence="14 15" id="KW-1160">Virus entry into host cell</keyword>
<evidence type="ECO:0000256" key="11">
    <source>
        <dbReference type="ARBA" id="ARBA00023120"/>
    </source>
</evidence>
<sequence>MALRRPKRDSAENIYRTCKISGNCPEDVLNKVENNTIADRILKWLSGFLFFGNLGIGTGKGTGGTYGYVPIGGQGRGVSTGAGGSRVVRPGVAVDPIGPTDSVVIGEINPLPPDSTITNVTPTDPSVIEPGGGTAAEEIELEVFRPTDPEQVDNTVSIQNPAEDLPPSVYPTIDVTEHTVTEIRPTARGPSVIVSTTTFDNAIYNAVLRQTPGESIDIPIVLNDSIGATLIGEAPEEIELSTFDTVPLDEREYATSTPIERRPSRRNWRTDLYHRFYRQFDTGSTSFLRPKSGANFQFENPAFNYETGDLEVPNEQVEARSLGDIQLNKGPTGKVRASRLARLSGIVTRSGKQLGQFIHLFSDFSTIEALNNTESIELSEIVISDNNTPANTLNLGSNTLSSTETPEGPVQGIEEIELVDYDISDFQNSRLRLLDYDVEEPSEYGTLESPRKAIAVAEEKDTEEESIIDEVPVRHNLTPIGPGTVIIVTYDYLSYDDWEPSLRKRKRKRAFLF</sequence>
<gene>
    <name evidence="15 16" type="primary">L2</name>
</gene>
<keyword evidence="7 15" id="KW-0946">Virion</keyword>
<evidence type="ECO:0000256" key="4">
    <source>
        <dbReference type="ARBA" id="ARBA00022562"/>
    </source>
</evidence>
<comment type="similarity">
    <text evidence="15">Belongs to the papillomaviridae L2 protein family.</text>
</comment>
<evidence type="ECO:0000256" key="12">
    <source>
        <dbReference type="ARBA" id="ARBA00023125"/>
    </source>
</evidence>
<keyword evidence="12 15" id="KW-0238">DNA-binding</keyword>